<keyword evidence="7" id="KW-1185">Reference proteome</keyword>
<dbReference type="Proteomes" id="UP000046395">
    <property type="component" value="Unassembled WGS sequence"/>
</dbReference>
<dbReference type="InterPro" id="IPR021109">
    <property type="entry name" value="Peptidase_aspartic_dom_sf"/>
</dbReference>
<evidence type="ECO:0000256" key="2">
    <source>
        <dbReference type="ARBA" id="ARBA00022695"/>
    </source>
</evidence>
<dbReference type="PANTHER" id="PTHR37984">
    <property type="entry name" value="PROTEIN CBG26694"/>
    <property type="match status" value="1"/>
</dbReference>
<protein>
    <submittedName>
        <fullName evidence="8">Ribonuclease H</fullName>
    </submittedName>
</protein>
<dbReference type="Gene3D" id="3.30.420.10">
    <property type="entry name" value="Ribonuclease H-like superfamily/Ribonuclease H"/>
    <property type="match status" value="1"/>
</dbReference>
<dbReference type="SUPFAM" id="SSF56672">
    <property type="entry name" value="DNA/RNA polymerases"/>
    <property type="match status" value="1"/>
</dbReference>
<dbReference type="InterPro" id="IPR043502">
    <property type="entry name" value="DNA/RNA_pol_sf"/>
</dbReference>
<dbReference type="WBParaSite" id="TMUE_0000000912.1">
    <property type="protein sequence ID" value="TMUE_0000000912.1"/>
    <property type="gene ID" value="WBGene00296833"/>
</dbReference>
<keyword evidence="3" id="KW-0540">Nuclease</keyword>
<dbReference type="InterPro" id="IPR036397">
    <property type="entry name" value="RNaseH_sf"/>
</dbReference>
<dbReference type="Gene3D" id="3.10.10.10">
    <property type="entry name" value="HIV Type 1 Reverse Transcriptase, subunit A, domain 1"/>
    <property type="match status" value="1"/>
</dbReference>
<dbReference type="InterPro" id="IPR050951">
    <property type="entry name" value="Retrovirus_Pol_polyprotein"/>
</dbReference>
<dbReference type="GO" id="GO:0004519">
    <property type="term" value="F:endonuclease activity"/>
    <property type="evidence" value="ECO:0007669"/>
    <property type="project" value="UniProtKB-KW"/>
</dbReference>
<dbReference type="InterPro" id="IPR043128">
    <property type="entry name" value="Rev_trsase/Diguanyl_cyclase"/>
</dbReference>
<evidence type="ECO:0000256" key="4">
    <source>
        <dbReference type="ARBA" id="ARBA00022759"/>
    </source>
</evidence>
<dbReference type="GO" id="GO:0016779">
    <property type="term" value="F:nucleotidyltransferase activity"/>
    <property type="evidence" value="ECO:0007669"/>
    <property type="project" value="UniProtKB-KW"/>
</dbReference>
<evidence type="ECO:0000313" key="7">
    <source>
        <dbReference type="Proteomes" id="UP000046395"/>
    </source>
</evidence>
<organism evidence="7 8">
    <name type="scientific">Trichuris muris</name>
    <name type="common">Mouse whipworm</name>
    <dbReference type="NCBI Taxonomy" id="70415"/>
    <lineage>
        <taxon>Eukaryota</taxon>
        <taxon>Metazoa</taxon>
        <taxon>Ecdysozoa</taxon>
        <taxon>Nematoda</taxon>
        <taxon>Enoplea</taxon>
        <taxon>Dorylaimia</taxon>
        <taxon>Trichinellida</taxon>
        <taxon>Trichuridae</taxon>
        <taxon>Trichuris</taxon>
    </lineage>
</organism>
<dbReference type="Gene3D" id="3.30.70.270">
    <property type="match status" value="1"/>
</dbReference>
<feature type="region of interest" description="Disordered" evidence="5">
    <location>
        <begin position="649"/>
        <end position="668"/>
    </location>
</feature>
<reference evidence="8" key="1">
    <citation type="submission" date="2019-12" db="UniProtKB">
        <authorList>
            <consortium name="WormBaseParasite"/>
        </authorList>
    </citation>
    <scope>IDENTIFICATION</scope>
</reference>
<evidence type="ECO:0000259" key="6">
    <source>
        <dbReference type="Pfam" id="PF00078"/>
    </source>
</evidence>
<evidence type="ECO:0000313" key="8">
    <source>
        <dbReference type="WBParaSite" id="TMUE_0000000912.1"/>
    </source>
</evidence>
<keyword evidence="4" id="KW-0378">Hydrolase</keyword>
<dbReference type="GO" id="GO:0042575">
    <property type="term" value="C:DNA polymerase complex"/>
    <property type="evidence" value="ECO:0007669"/>
    <property type="project" value="UniProtKB-ARBA"/>
</dbReference>
<keyword evidence="4" id="KW-0255">Endonuclease</keyword>
<evidence type="ECO:0000256" key="1">
    <source>
        <dbReference type="ARBA" id="ARBA00022679"/>
    </source>
</evidence>
<keyword evidence="2" id="KW-0548">Nucleotidyltransferase</keyword>
<dbReference type="InterPro" id="IPR000477">
    <property type="entry name" value="RT_dom"/>
</dbReference>
<dbReference type="InterPro" id="IPR012337">
    <property type="entry name" value="RNaseH-like_sf"/>
</dbReference>
<dbReference type="SUPFAM" id="SSF53098">
    <property type="entry name" value="Ribonuclease H-like"/>
    <property type="match status" value="1"/>
</dbReference>
<dbReference type="GO" id="GO:0003676">
    <property type="term" value="F:nucleic acid binding"/>
    <property type="evidence" value="ECO:0007669"/>
    <property type="project" value="InterPro"/>
</dbReference>
<feature type="domain" description="Reverse transcriptase" evidence="6">
    <location>
        <begin position="206"/>
        <end position="320"/>
    </location>
</feature>
<keyword evidence="1" id="KW-0808">Transferase</keyword>
<accession>A0A5S6Q1S2</accession>
<sequence length="778" mass="87898">MWMEVDGVPRRVLIDTGCTRCIAHASCCRKWRKQRIDVTTVSGEQLRCVCVGSVKLQAPEGRRVTVEVIISEKKPLDFDFIIGMSGIAALGGVAVDGQGQARFGLSATTICASADASIHIDEKDFIATYDPASCSWTTAWKWANGKAPEIVWNSREEYPPAAEVRTSYAKELDLWIRNGWLIPYDEKRLVPAKALIPLMAVTQHNKDKVRPVMDFRELNSYIDVFTAKSEMCAHKLREWRRQGENISIVDLRKAYLQLHVDETLWPFQTVMIRGRRYCLTRLGFGLNVAPMIMQAVVNRVLSLAPDIQEGTSAYVDDIFVNENVVSASRVMQHFAKYGLSCKAPVQATRGARILSLTVRWENGALVWSRGNEIKELPKPLTREELYSLTAAGLWAITQWDDEIHDKRILERLRELAAMVTAHDPVRGKWAVSGNKAKVWVDASTLAIGIAVEVNGAIIEDTSWLRPDDCHHINLAELDAVITGLNVALSWQLQDIELMTDSTTVYRWSKVSDDLVKKWGVRLRFRCAYVPSGNGILERCHRSVKVIAARKECGISEAVYWYNLRPRDDCSEATAPANAIYRYPVRARGIELITHDVQDVSNSFVEGDLVWVRQPGARCDSQFAKGTITKILSDQTVEVDGMARHVKDIRHRSSHAEYQDKPTTSRDESDDEMLLYLTDENQAAETDSFTRTVTSPQEPEVVRLRMVEFICELCNFCDRRSCLRLSSAVFDVYDQFETEDKRKLEKVRKSLLAPFSIDPFMAQRELAFLAGGKSEKVPA</sequence>
<evidence type="ECO:0000256" key="3">
    <source>
        <dbReference type="ARBA" id="ARBA00022722"/>
    </source>
</evidence>
<dbReference type="PANTHER" id="PTHR37984:SF5">
    <property type="entry name" value="PROTEIN NYNRIN-LIKE"/>
    <property type="match status" value="1"/>
</dbReference>
<dbReference type="GO" id="GO:0006259">
    <property type="term" value="P:DNA metabolic process"/>
    <property type="evidence" value="ECO:0007669"/>
    <property type="project" value="UniProtKB-ARBA"/>
</dbReference>
<dbReference type="AlphaFoldDB" id="A0A5S6Q1S2"/>
<dbReference type="Pfam" id="PF00078">
    <property type="entry name" value="RVT_1"/>
    <property type="match status" value="1"/>
</dbReference>
<feature type="compositionally biased region" description="Basic and acidic residues" evidence="5">
    <location>
        <begin position="653"/>
        <end position="666"/>
    </location>
</feature>
<evidence type="ECO:0000256" key="5">
    <source>
        <dbReference type="SAM" id="MobiDB-lite"/>
    </source>
</evidence>
<dbReference type="Gene3D" id="2.40.70.10">
    <property type="entry name" value="Acid Proteases"/>
    <property type="match status" value="1"/>
</dbReference>
<name>A0A5S6Q1S2_TRIMR</name>
<proteinExistence type="predicted"/>